<dbReference type="AlphaFoldDB" id="A0A0F8SF25"/>
<sequence length="89" mass="9759">MDVNAELSVPNCASRIAPRPNCALGSQEIEDFLGVALKVQQYAVLFGRCDPSRGLKNCVGISWGMKNRVTGIPDQMCLVTFEKKTAFPR</sequence>
<gene>
    <name evidence="1" type="ORF">DU47_00470</name>
    <name evidence="2" type="ORF">DU80_12305</name>
</gene>
<dbReference type="RefSeq" id="WP_048048121.1">
    <property type="nucleotide sequence ID" value="NZ_JJOS01000116.1"/>
</dbReference>
<dbReference type="EMBL" id="JJOS01000116">
    <property type="protein sequence ID" value="KKF99472.1"/>
    <property type="molecule type" value="Genomic_DNA"/>
</dbReference>
<evidence type="ECO:0000313" key="2">
    <source>
        <dbReference type="EMBL" id="KKH88775.1"/>
    </source>
</evidence>
<evidence type="ECO:0000313" key="3">
    <source>
        <dbReference type="Proteomes" id="UP000034152"/>
    </source>
</evidence>
<evidence type="ECO:0000313" key="4">
    <source>
        <dbReference type="Proteomes" id="UP000034578"/>
    </source>
</evidence>
<keyword evidence="4" id="KW-1185">Reference proteome</keyword>
<dbReference type="EMBL" id="JJQU01000055">
    <property type="protein sequence ID" value="KKH88775.1"/>
    <property type="molecule type" value="Genomic_DNA"/>
</dbReference>
<protein>
    <submittedName>
        <fullName evidence="2">Uncharacterized protein</fullName>
    </submittedName>
</protein>
<organism evidence="2 3">
    <name type="scientific">Methanosarcina mazei</name>
    <name type="common">Methanosarcina frisia</name>
    <dbReference type="NCBI Taxonomy" id="2209"/>
    <lineage>
        <taxon>Archaea</taxon>
        <taxon>Methanobacteriati</taxon>
        <taxon>Methanobacteriota</taxon>
        <taxon>Stenosarchaea group</taxon>
        <taxon>Methanomicrobia</taxon>
        <taxon>Methanosarcinales</taxon>
        <taxon>Methanosarcinaceae</taxon>
        <taxon>Methanosarcina</taxon>
    </lineage>
</organism>
<name>A0A0F8SF25_METMZ</name>
<accession>A0A0F8SF25</accession>
<reference evidence="3 4" key="1">
    <citation type="journal article" date="2015" name="ISME J.">
        <title>Genomic and phenotypic differentiation among Methanosarcina mazei populations from Columbia River sediment.</title>
        <authorList>
            <person name="Youngblut N.D."/>
            <person name="Wirth J.S."/>
            <person name="Henriksen J.R."/>
            <person name="Smith M."/>
            <person name="Simon H."/>
            <person name="Metcalf W.W."/>
            <person name="Whitaker R.J."/>
        </authorList>
    </citation>
    <scope>NUCLEOTIDE SEQUENCE [LARGE SCALE GENOMIC DNA]</scope>
    <source>
        <strain evidence="2 3">1.H.M.2.1</strain>
        <strain evidence="1 4">2.F.A.2.4</strain>
    </source>
</reference>
<comment type="caution">
    <text evidence="2">The sequence shown here is derived from an EMBL/GenBank/DDBJ whole genome shotgun (WGS) entry which is preliminary data.</text>
</comment>
<dbReference type="PATRIC" id="fig|2209.56.peg.2647"/>
<proteinExistence type="predicted"/>
<evidence type="ECO:0000313" key="1">
    <source>
        <dbReference type="EMBL" id="KKF99472.1"/>
    </source>
</evidence>
<dbReference type="Proteomes" id="UP000034152">
    <property type="component" value="Unassembled WGS sequence"/>
</dbReference>
<dbReference type="Proteomes" id="UP000034578">
    <property type="component" value="Unassembled WGS sequence"/>
</dbReference>